<comment type="caution">
    <text evidence="2">The sequence shown here is derived from an EMBL/GenBank/DDBJ whole genome shotgun (WGS) entry which is preliminary data.</text>
</comment>
<dbReference type="EMBL" id="VMSJ01000001">
    <property type="protein sequence ID" value="TVT29754.1"/>
    <property type="molecule type" value="Genomic_DNA"/>
</dbReference>
<keyword evidence="1" id="KW-1133">Transmembrane helix</keyword>
<evidence type="ECO:0000256" key="1">
    <source>
        <dbReference type="SAM" id="Phobius"/>
    </source>
</evidence>
<dbReference type="Proteomes" id="UP000315103">
    <property type="component" value="Unassembled WGS sequence"/>
</dbReference>
<dbReference type="OrthoDB" id="2989832at2"/>
<sequence length="99" mass="11708">MIQKIIGIILLFAIILIPPYVWFRRNRHIRPESIIDALHSRYEGISFISIDHRTARSKFLGIDRDVYRGRLHMNSRRGKARYQFTADAYTGEIMETTEL</sequence>
<dbReference type="AlphaFoldDB" id="A0A558AZT8"/>
<feature type="transmembrane region" description="Helical" evidence="1">
    <location>
        <begin position="6"/>
        <end position="23"/>
    </location>
</feature>
<dbReference type="RefSeq" id="WP_145286981.1">
    <property type="nucleotide sequence ID" value="NZ_VMSJ01000001.1"/>
</dbReference>
<reference evidence="2 3" key="1">
    <citation type="submission" date="2019-07" db="EMBL/GenBank/DDBJ databases">
        <title>Salinicoccus cyprini sp. nov., isolated from gastro-intestinal tract of mirror carp, Cyprinus carpio var. specularis, collected from Gobind Sagar Reservoir, Himachal Pradesh, India.</title>
        <authorList>
            <person name="Talwar C."/>
            <person name="Singh A.K."/>
            <person name="Lal R."/>
            <person name="Negi R.K."/>
        </authorList>
    </citation>
    <scope>NUCLEOTIDE SEQUENCE [LARGE SCALE GENOMIC DNA]</scope>
    <source>
        <strain evidence="2 3">CT19</strain>
    </source>
</reference>
<organism evidence="2 3">
    <name type="scientific">Salinicoccus cyprini</name>
    <dbReference type="NCBI Taxonomy" id="2493691"/>
    <lineage>
        <taxon>Bacteria</taxon>
        <taxon>Bacillati</taxon>
        <taxon>Bacillota</taxon>
        <taxon>Bacilli</taxon>
        <taxon>Bacillales</taxon>
        <taxon>Staphylococcaceae</taxon>
        <taxon>Salinicoccus</taxon>
    </lineage>
</organism>
<keyword evidence="1" id="KW-0812">Transmembrane</keyword>
<proteinExistence type="predicted"/>
<gene>
    <name evidence="2" type="ORF">FO441_05600</name>
</gene>
<evidence type="ECO:0000313" key="3">
    <source>
        <dbReference type="Proteomes" id="UP000315103"/>
    </source>
</evidence>
<keyword evidence="1" id="KW-0472">Membrane</keyword>
<protein>
    <recommendedName>
        <fullName evidence="4">PepSY domain-containing protein</fullName>
    </recommendedName>
</protein>
<accession>A0A558AZT8</accession>
<name>A0A558AZT8_9STAP</name>
<keyword evidence="3" id="KW-1185">Reference proteome</keyword>
<evidence type="ECO:0000313" key="2">
    <source>
        <dbReference type="EMBL" id="TVT29754.1"/>
    </source>
</evidence>
<evidence type="ECO:0008006" key="4">
    <source>
        <dbReference type="Google" id="ProtNLM"/>
    </source>
</evidence>